<reference evidence="2 3" key="1">
    <citation type="submission" date="2018-12" db="EMBL/GenBank/DDBJ databases">
        <authorList>
            <person name="Feng G."/>
            <person name="Zhu H."/>
        </authorList>
    </citation>
    <scope>NUCLEOTIDE SEQUENCE [LARGE SCALE GENOMIC DNA]</scope>
    <source>
        <strain evidence="2 3">LMG 26000</strain>
    </source>
</reference>
<sequence>MDSEQDLTLIDAYINGTLSAEEQAAVAERLARDNDFQELYNFTLSVQRVARQQERRRIKAMLQAVDDKSAAPEPVEESDSKVIPITSHPQDDSTISTRTPKVIRWPFASVGIAASIAIGLLVWQPTRSSNDEIFAAYTGTTASSFKQQEFTGPEGTAGTRGGEMVLEGFTAAETEAFAQAIDLLQAEEYDKAKALLKQLVKAKGEQTVLLQNLAVAQLKSNEVAEAVRHLEALRQRPSLESREEVDYDLALGYIKQGKLRQARALLHGVAESNSSLARPAAAILDKMRWWF</sequence>
<protein>
    <recommendedName>
        <fullName evidence="4">Tetratricopeptide repeat protein</fullName>
    </recommendedName>
</protein>
<proteinExistence type="predicted"/>
<keyword evidence="3" id="KW-1185">Reference proteome</keyword>
<evidence type="ECO:0000256" key="1">
    <source>
        <dbReference type="SAM" id="MobiDB-lite"/>
    </source>
</evidence>
<dbReference type="Proteomes" id="UP000270291">
    <property type="component" value="Unassembled WGS sequence"/>
</dbReference>
<name>A0A3R9US15_9BACT</name>
<gene>
    <name evidence="2" type="ORF">EI293_20735</name>
</gene>
<dbReference type="InterPro" id="IPR011990">
    <property type="entry name" value="TPR-like_helical_dom_sf"/>
</dbReference>
<evidence type="ECO:0000313" key="3">
    <source>
        <dbReference type="Proteomes" id="UP000270291"/>
    </source>
</evidence>
<dbReference type="SUPFAM" id="SSF48452">
    <property type="entry name" value="TPR-like"/>
    <property type="match status" value="1"/>
</dbReference>
<dbReference type="RefSeq" id="WP_125440471.1">
    <property type="nucleotide sequence ID" value="NZ_RWIU01000010.1"/>
</dbReference>
<dbReference type="Gene3D" id="1.25.40.10">
    <property type="entry name" value="Tetratricopeptide repeat domain"/>
    <property type="match status" value="1"/>
</dbReference>
<dbReference type="EMBL" id="RWIU01000010">
    <property type="protein sequence ID" value="RSK38950.1"/>
    <property type="molecule type" value="Genomic_DNA"/>
</dbReference>
<comment type="caution">
    <text evidence="2">The sequence shown here is derived from an EMBL/GenBank/DDBJ whole genome shotgun (WGS) entry which is preliminary data.</text>
</comment>
<accession>A0A3R9US15</accession>
<dbReference type="Pfam" id="PF14559">
    <property type="entry name" value="TPR_19"/>
    <property type="match status" value="1"/>
</dbReference>
<evidence type="ECO:0000313" key="2">
    <source>
        <dbReference type="EMBL" id="RSK38950.1"/>
    </source>
</evidence>
<feature type="region of interest" description="Disordered" evidence="1">
    <location>
        <begin position="65"/>
        <end position="96"/>
    </location>
</feature>
<dbReference type="AlphaFoldDB" id="A0A3R9US15"/>
<organism evidence="2 3">
    <name type="scientific">Hymenobacter perfusus</name>
    <dbReference type="NCBI Taxonomy" id="1236770"/>
    <lineage>
        <taxon>Bacteria</taxon>
        <taxon>Pseudomonadati</taxon>
        <taxon>Bacteroidota</taxon>
        <taxon>Cytophagia</taxon>
        <taxon>Cytophagales</taxon>
        <taxon>Hymenobacteraceae</taxon>
        <taxon>Hymenobacter</taxon>
    </lineage>
</organism>
<evidence type="ECO:0008006" key="4">
    <source>
        <dbReference type="Google" id="ProtNLM"/>
    </source>
</evidence>
<dbReference type="OrthoDB" id="892723at2"/>